<protein>
    <submittedName>
        <fullName evidence="1">Uncharacterized protein</fullName>
    </submittedName>
</protein>
<evidence type="ECO:0000313" key="1">
    <source>
        <dbReference type="EMBL" id="CAG2186674.1"/>
    </source>
</evidence>
<comment type="caution">
    <text evidence="1">The sequence shown here is derived from an EMBL/GenBank/DDBJ whole genome shotgun (WGS) entry which is preliminary data.</text>
</comment>
<dbReference type="Proteomes" id="UP000683360">
    <property type="component" value="Unassembled WGS sequence"/>
</dbReference>
<evidence type="ECO:0000313" key="2">
    <source>
        <dbReference type="Proteomes" id="UP000683360"/>
    </source>
</evidence>
<sequence>MKPVYNTLVEELEKIVNKPAILLDNDYQIFTVDNLKISDFCQGVLKPLDENSIVLQCISKMASGILGKCQNFFKDYLPEGKYHCPSENTKKETLTCPSNNIALERMMGQLDRQKTISPNINTSTINTKLMMKITKWKGWVGKMKKTKFKLWQKQDKSPKY</sequence>
<dbReference type="OrthoDB" id="6116421at2759"/>
<dbReference type="EMBL" id="CAJPWZ010000142">
    <property type="protein sequence ID" value="CAG2186674.1"/>
    <property type="molecule type" value="Genomic_DNA"/>
</dbReference>
<keyword evidence="2" id="KW-1185">Reference proteome</keyword>
<organism evidence="1 2">
    <name type="scientific">Mytilus edulis</name>
    <name type="common">Blue mussel</name>
    <dbReference type="NCBI Taxonomy" id="6550"/>
    <lineage>
        <taxon>Eukaryota</taxon>
        <taxon>Metazoa</taxon>
        <taxon>Spiralia</taxon>
        <taxon>Lophotrochozoa</taxon>
        <taxon>Mollusca</taxon>
        <taxon>Bivalvia</taxon>
        <taxon>Autobranchia</taxon>
        <taxon>Pteriomorphia</taxon>
        <taxon>Mytilida</taxon>
        <taxon>Mytiloidea</taxon>
        <taxon>Mytilidae</taxon>
        <taxon>Mytilinae</taxon>
        <taxon>Mytilus</taxon>
    </lineage>
</organism>
<name>A0A8S3PV62_MYTED</name>
<proteinExistence type="predicted"/>
<reference evidence="1" key="1">
    <citation type="submission" date="2021-03" db="EMBL/GenBank/DDBJ databases">
        <authorList>
            <person name="Bekaert M."/>
        </authorList>
    </citation>
    <scope>NUCLEOTIDE SEQUENCE</scope>
</reference>
<gene>
    <name evidence="1" type="ORF">MEDL_2208</name>
</gene>
<accession>A0A8S3PV62</accession>
<dbReference type="AlphaFoldDB" id="A0A8S3PV62"/>